<evidence type="ECO:0000313" key="1">
    <source>
        <dbReference type="EMBL" id="QEL16694.1"/>
    </source>
</evidence>
<keyword evidence="2" id="KW-1185">Reference proteome</keyword>
<organism evidence="1 2">
    <name type="scientific">Limnoglobus roseus</name>
    <dbReference type="NCBI Taxonomy" id="2598579"/>
    <lineage>
        <taxon>Bacteria</taxon>
        <taxon>Pseudomonadati</taxon>
        <taxon>Planctomycetota</taxon>
        <taxon>Planctomycetia</taxon>
        <taxon>Gemmatales</taxon>
        <taxon>Gemmataceae</taxon>
        <taxon>Limnoglobus</taxon>
    </lineage>
</organism>
<proteinExistence type="predicted"/>
<dbReference type="EMBL" id="CP042425">
    <property type="protein sequence ID" value="QEL16694.1"/>
    <property type="molecule type" value="Genomic_DNA"/>
</dbReference>
<dbReference type="RefSeq" id="WP_149111385.1">
    <property type="nucleotide sequence ID" value="NZ_CP042425.1"/>
</dbReference>
<sequence>MIARPEPWPEVLTRPWPDGVAGLPWLPWLMGHKRLTSQSRLVVRKEDGRPVLYLHERLPIFRQTVGIFNADDVRVGYCGGGFKGGAGINVSDTAHKVIGTLMGDNSSLRLVGDKSLGEIKRTKRGFAVTCERPDASHYLLAVTLVLMLWGRT</sequence>
<protein>
    <submittedName>
        <fullName evidence="1">Uncharacterized protein</fullName>
    </submittedName>
</protein>
<gene>
    <name evidence="1" type="ORF">PX52LOC_03657</name>
</gene>
<dbReference type="KEGG" id="lrs:PX52LOC_03657"/>
<dbReference type="AlphaFoldDB" id="A0A5C1AHT7"/>
<reference evidence="2" key="1">
    <citation type="submission" date="2019-08" db="EMBL/GenBank/DDBJ databases">
        <title>Limnoglobus roseus gen. nov., sp. nov., a novel freshwater planctomycete with a giant genome from the family Gemmataceae.</title>
        <authorList>
            <person name="Kulichevskaya I.S."/>
            <person name="Naumoff D.G."/>
            <person name="Miroshnikov K."/>
            <person name="Ivanova A."/>
            <person name="Philippov D.A."/>
            <person name="Hakobyan A."/>
            <person name="Rijpstra I.C."/>
            <person name="Sinninghe Damste J.S."/>
            <person name="Liesack W."/>
            <person name="Dedysh S.N."/>
        </authorList>
    </citation>
    <scope>NUCLEOTIDE SEQUENCE [LARGE SCALE GENOMIC DNA]</scope>
    <source>
        <strain evidence="2">PX52</strain>
    </source>
</reference>
<name>A0A5C1AHT7_9BACT</name>
<dbReference type="Proteomes" id="UP000324974">
    <property type="component" value="Chromosome"/>
</dbReference>
<accession>A0A5C1AHT7</accession>
<evidence type="ECO:0000313" key="2">
    <source>
        <dbReference type="Proteomes" id="UP000324974"/>
    </source>
</evidence>